<dbReference type="SUPFAM" id="SSF52172">
    <property type="entry name" value="CheY-like"/>
    <property type="match status" value="1"/>
</dbReference>
<dbReference type="InterPro" id="IPR058245">
    <property type="entry name" value="NreC/VraR/RcsB-like_REC"/>
</dbReference>
<dbReference type="PRINTS" id="PR00038">
    <property type="entry name" value="HTHLUXR"/>
</dbReference>
<evidence type="ECO:0000256" key="6">
    <source>
        <dbReference type="ARBA" id="ARBA00024867"/>
    </source>
</evidence>
<keyword evidence="2 7" id="KW-0597">Phosphoprotein</keyword>
<dbReference type="Pfam" id="PF00072">
    <property type="entry name" value="Response_reg"/>
    <property type="match status" value="1"/>
</dbReference>
<dbReference type="PROSITE" id="PS50110">
    <property type="entry name" value="RESPONSE_REGULATORY"/>
    <property type="match status" value="1"/>
</dbReference>
<feature type="domain" description="Response regulatory" evidence="9">
    <location>
        <begin position="6"/>
        <end position="121"/>
    </location>
</feature>
<organism evidence="10 11">
    <name type="scientific">Desulfosporosinus nitroreducens</name>
    <dbReference type="NCBI Taxonomy" id="2018668"/>
    <lineage>
        <taxon>Bacteria</taxon>
        <taxon>Bacillati</taxon>
        <taxon>Bacillota</taxon>
        <taxon>Clostridia</taxon>
        <taxon>Eubacteriales</taxon>
        <taxon>Desulfitobacteriaceae</taxon>
        <taxon>Desulfosporosinus</taxon>
    </lineage>
</organism>
<evidence type="ECO:0000313" key="10">
    <source>
        <dbReference type="EMBL" id="MDO0822507.1"/>
    </source>
</evidence>
<protein>
    <recommendedName>
        <fullName evidence="1">Stage 0 sporulation protein A homolog</fullName>
    </recommendedName>
</protein>
<dbReference type="PROSITE" id="PS00622">
    <property type="entry name" value="HTH_LUXR_1"/>
    <property type="match status" value="1"/>
</dbReference>
<evidence type="ECO:0000256" key="3">
    <source>
        <dbReference type="ARBA" id="ARBA00023015"/>
    </source>
</evidence>
<comment type="function">
    <text evidence="6">May play the central regulatory role in sporulation. It may be an element of the effector pathway responsible for the activation of sporulation genes in response to nutritional stress. Spo0A may act in concert with spo0H (a sigma factor) to control the expression of some genes that are critical to the sporulation process.</text>
</comment>
<dbReference type="PANTHER" id="PTHR43214:SF24">
    <property type="entry name" value="TRANSCRIPTIONAL REGULATORY PROTEIN NARL-RELATED"/>
    <property type="match status" value="1"/>
</dbReference>
<dbReference type="RefSeq" id="WP_252467503.1">
    <property type="nucleotide sequence ID" value="NZ_JAMHFY010000003.1"/>
</dbReference>
<dbReference type="SMART" id="SM00421">
    <property type="entry name" value="HTH_LUXR"/>
    <property type="match status" value="1"/>
</dbReference>
<evidence type="ECO:0000256" key="1">
    <source>
        <dbReference type="ARBA" id="ARBA00018672"/>
    </source>
</evidence>
<dbReference type="InterPro" id="IPR000792">
    <property type="entry name" value="Tscrpt_reg_LuxR_C"/>
</dbReference>
<dbReference type="Pfam" id="PF00196">
    <property type="entry name" value="GerE"/>
    <property type="match status" value="1"/>
</dbReference>
<keyword evidence="4" id="KW-0238">DNA-binding</keyword>
<comment type="caution">
    <text evidence="10">The sequence shown here is derived from an EMBL/GenBank/DDBJ whole genome shotgun (WGS) entry which is preliminary data.</text>
</comment>
<accession>A0ABT8QMD5</accession>
<keyword evidence="11" id="KW-1185">Reference proteome</keyword>
<evidence type="ECO:0000256" key="4">
    <source>
        <dbReference type="ARBA" id="ARBA00023125"/>
    </source>
</evidence>
<feature type="domain" description="HTH luxR-type" evidence="8">
    <location>
        <begin position="145"/>
        <end position="210"/>
    </location>
</feature>
<evidence type="ECO:0000259" key="8">
    <source>
        <dbReference type="PROSITE" id="PS50043"/>
    </source>
</evidence>
<proteinExistence type="predicted"/>
<dbReference type="PANTHER" id="PTHR43214">
    <property type="entry name" value="TWO-COMPONENT RESPONSE REGULATOR"/>
    <property type="match status" value="1"/>
</dbReference>
<dbReference type="CDD" id="cd06170">
    <property type="entry name" value="LuxR_C_like"/>
    <property type="match status" value="1"/>
</dbReference>
<dbReference type="InterPro" id="IPR001789">
    <property type="entry name" value="Sig_transdc_resp-reg_receiver"/>
</dbReference>
<keyword evidence="3" id="KW-0805">Transcription regulation</keyword>
<evidence type="ECO:0000256" key="7">
    <source>
        <dbReference type="PROSITE-ProRule" id="PRU00169"/>
    </source>
</evidence>
<keyword evidence="5" id="KW-0804">Transcription</keyword>
<evidence type="ECO:0000259" key="9">
    <source>
        <dbReference type="PROSITE" id="PS50110"/>
    </source>
</evidence>
<evidence type="ECO:0000256" key="5">
    <source>
        <dbReference type="ARBA" id="ARBA00023163"/>
    </source>
</evidence>
<reference evidence="10" key="1">
    <citation type="submission" date="2022-05" db="EMBL/GenBank/DDBJ databases">
        <title>Expanded diversity of anoxic marine methylotrophy in a Black Sea sulfate reducing microorganism.</title>
        <authorList>
            <person name="Fischer P.Q."/>
            <person name="Stams A.J.M."/>
            <person name="Villanueva L."/>
            <person name="Sousa D.Z."/>
        </authorList>
    </citation>
    <scope>NUCLEOTIDE SEQUENCE</scope>
    <source>
        <strain evidence="10">P130</strain>
    </source>
</reference>
<dbReference type="PROSITE" id="PS50043">
    <property type="entry name" value="HTH_LUXR_2"/>
    <property type="match status" value="1"/>
</dbReference>
<evidence type="ECO:0000313" key="11">
    <source>
        <dbReference type="Proteomes" id="UP001176021"/>
    </source>
</evidence>
<dbReference type="InterPro" id="IPR039420">
    <property type="entry name" value="WalR-like"/>
</dbReference>
<dbReference type="CDD" id="cd17535">
    <property type="entry name" value="REC_NarL-like"/>
    <property type="match status" value="1"/>
</dbReference>
<dbReference type="Proteomes" id="UP001176021">
    <property type="component" value="Unassembled WGS sequence"/>
</dbReference>
<dbReference type="InterPro" id="IPR011006">
    <property type="entry name" value="CheY-like_superfamily"/>
</dbReference>
<feature type="modified residue" description="4-aspartylphosphate" evidence="7">
    <location>
        <position position="56"/>
    </location>
</feature>
<name>A0ABT8QMD5_9FIRM</name>
<dbReference type="Gene3D" id="3.40.50.2300">
    <property type="match status" value="1"/>
</dbReference>
<dbReference type="EMBL" id="JAMJEV010000004">
    <property type="protein sequence ID" value="MDO0822507.1"/>
    <property type="molecule type" value="Genomic_DNA"/>
</dbReference>
<gene>
    <name evidence="10" type="ORF">M8H41_06505</name>
</gene>
<sequence>MLKKHKVMIVDDHDVVRMGLTALLEDSEFEVISESGSVAEAVEKSLQTSPDVILMDVRLPDGSGVEACRQILLRQPTVRVLMLTSYRDEEAVLQSIKAGASGYVLKEIGRQALRDAIRKVVEGEILFDPKQTLRLMNRALTHSTDANKLINLTNKEREILIEVSKGKSNKKIAEDLFLSEYTVRNYVSSILNKLDLTSRVQLANYVFEKGLNH</sequence>
<dbReference type="SMART" id="SM00448">
    <property type="entry name" value="REC"/>
    <property type="match status" value="1"/>
</dbReference>
<evidence type="ECO:0000256" key="2">
    <source>
        <dbReference type="ARBA" id="ARBA00022553"/>
    </source>
</evidence>